<organism evidence="1 2">
    <name type="scientific">Brevundimonas intermedia</name>
    <dbReference type="NCBI Taxonomy" id="74315"/>
    <lineage>
        <taxon>Bacteria</taxon>
        <taxon>Pseudomonadati</taxon>
        <taxon>Pseudomonadota</taxon>
        <taxon>Alphaproteobacteria</taxon>
        <taxon>Caulobacterales</taxon>
        <taxon>Caulobacteraceae</taxon>
        <taxon>Brevundimonas</taxon>
    </lineage>
</organism>
<accession>A0A4Y9RZC5</accession>
<proteinExistence type="predicted"/>
<dbReference type="Proteomes" id="UP000298216">
    <property type="component" value="Unassembled WGS sequence"/>
</dbReference>
<dbReference type="OrthoDB" id="5194575at2"/>
<dbReference type="AlphaFoldDB" id="A0A4Y9RZC5"/>
<evidence type="ECO:0000313" key="2">
    <source>
        <dbReference type="Proteomes" id="UP000298216"/>
    </source>
</evidence>
<dbReference type="RefSeq" id="WP_135193767.1">
    <property type="nucleotide sequence ID" value="NZ_SPVH01000002.1"/>
</dbReference>
<sequence>MTDAQDTITFKRIGEGPAYDRANIWLPQLIAEAMSAGRNLIENKTFTDCRIEGPAVLLAAGGCTFDECDMGFSGGDIRNLLLAPVGPEKVIGAVAFQNCAFLRCKFHAVGFTGAPAFLQNFEAVLSQGRRSA</sequence>
<name>A0A4Y9RZC5_9CAUL</name>
<keyword evidence="2" id="KW-1185">Reference proteome</keyword>
<evidence type="ECO:0000313" key="1">
    <source>
        <dbReference type="EMBL" id="TFW14382.1"/>
    </source>
</evidence>
<comment type="caution">
    <text evidence="1">The sequence shown here is derived from an EMBL/GenBank/DDBJ whole genome shotgun (WGS) entry which is preliminary data.</text>
</comment>
<gene>
    <name evidence="1" type="ORF">EGY25_04090</name>
</gene>
<protein>
    <submittedName>
        <fullName evidence="1">Uncharacterized protein</fullName>
    </submittedName>
</protein>
<reference evidence="1 2" key="1">
    <citation type="submission" date="2019-03" db="EMBL/GenBank/DDBJ databases">
        <title>Draft genome of Brevundimonas sp. a heavy metal resistant soil bacteria.</title>
        <authorList>
            <person name="Soto J."/>
        </authorList>
    </citation>
    <scope>NUCLEOTIDE SEQUENCE [LARGE SCALE GENOMIC DNA]</scope>
    <source>
        <strain evidence="1 2">B-10</strain>
    </source>
</reference>
<dbReference type="EMBL" id="SPVH01000002">
    <property type="protein sequence ID" value="TFW14382.1"/>
    <property type="molecule type" value="Genomic_DNA"/>
</dbReference>